<dbReference type="InterPro" id="IPR027417">
    <property type="entry name" value="P-loop_NTPase"/>
</dbReference>
<organism evidence="3 4">
    <name type="scientific">Nostoc flagelliforme FACHB-838</name>
    <dbReference type="NCBI Taxonomy" id="2692904"/>
    <lineage>
        <taxon>Bacteria</taxon>
        <taxon>Bacillati</taxon>
        <taxon>Cyanobacteriota</taxon>
        <taxon>Cyanophyceae</taxon>
        <taxon>Nostocales</taxon>
        <taxon>Nostocaceae</taxon>
        <taxon>Nostoc</taxon>
    </lineage>
</organism>
<dbReference type="GO" id="GO:0005524">
    <property type="term" value="F:ATP binding"/>
    <property type="evidence" value="ECO:0007669"/>
    <property type="project" value="UniProtKB-KW"/>
</dbReference>
<evidence type="ECO:0000313" key="3">
    <source>
        <dbReference type="EMBL" id="MBD2536594.1"/>
    </source>
</evidence>
<dbReference type="Proteomes" id="UP000623440">
    <property type="component" value="Unassembled WGS sequence"/>
</dbReference>
<dbReference type="InterPro" id="IPR007111">
    <property type="entry name" value="NACHT_NTPase"/>
</dbReference>
<dbReference type="RefSeq" id="WP_190947293.1">
    <property type="nucleotide sequence ID" value="NZ_JACJSI010000500.1"/>
</dbReference>
<keyword evidence="3" id="KW-0547">Nucleotide-binding</keyword>
<name>A0ABR8E7N4_9NOSO</name>
<feature type="domain" description="NACHT" evidence="1">
    <location>
        <begin position="143"/>
        <end position="299"/>
    </location>
</feature>
<keyword evidence="3" id="KW-0067">ATP-binding</keyword>
<reference evidence="3 4" key="1">
    <citation type="journal article" date="2020" name="ISME J.">
        <title>Comparative genomics reveals insights into cyanobacterial evolution and habitat adaptation.</title>
        <authorList>
            <person name="Chen M.Y."/>
            <person name="Teng W.K."/>
            <person name="Zhao L."/>
            <person name="Hu C.X."/>
            <person name="Zhou Y.K."/>
            <person name="Han B.P."/>
            <person name="Song L.R."/>
            <person name="Shu W.S."/>
        </authorList>
    </citation>
    <scope>NUCLEOTIDE SEQUENCE [LARGE SCALE GENOMIC DNA]</scope>
    <source>
        <strain evidence="3 4">FACHB-838</strain>
    </source>
</reference>
<proteinExistence type="predicted"/>
<gene>
    <name evidence="3" type="ORF">H6G97_47980</name>
</gene>
<dbReference type="InterPro" id="IPR058651">
    <property type="entry name" value="HTH_VMAP-M9"/>
</dbReference>
<dbReference type="Gene3D" id="3.40.50.300">
    <property type="entry name" value="P-loop containing nucleotide triphosphate hydrolases"/>
    <property type="match status" value="1"/>
</dbReference>
<comment type="caution">
    <text evidence="3">The sequence shown here is derived from an EMBL/GenBank/DDBJ whole genome shotgun (WGS) entry which is preliminary data.</text>
</comment>
<sequence>MDSYKNLDIEKIIEGLDGQVFESTGKHLSKAEIAIIKGAWNGQDYQEIAANSGYNMHYLRTAVGPNLWTMLSEAIGGGVQIKKATVKNVLLEIVKKDYLNQNDSLIGKTKIYGELPKINLFYGREKEINYLKNQIKLFNHHCVYLFGSAGTGKTFVATKIVEELLLEEPNSYDCVIWKSINYGSSIEDVLEEIIKILNLKIENKSRESKLNLILDQLKKYRCLLILDGLEGLAQIEVFEKKIECGNLFRRLIEEQHQSCIIVTSQLPLDQIAYTATTLLPAYVQIQGLEENAAMQILRRKDLKGEKECKKLIKIYRANPSLLELVASRINKFFGGDITKFLDYKTTLISENILKMLNQQFGGNGLLNDIQKQIMLCLAEHTSEELPPLKFSDMIDIIRKKNNCEISISNMMDAIEVLEQRCLIEINQKSPKDEVSYSLEPAIRKYILVDPLSLIYKNFNSSNNKLNGLKASNHIQE</sequence>
<dbReference type="Pfam" id="PF05729">
    <property type="entry name" value="NACHT"/>
    <property type="match status" value="1"/>
</dbReference>
<evidence type="ECO:0000259" key="2">
    <source>
        <dbReference type="Pfam" id="PF26355"/>
    </source>
</evidence>
<evidence type="ECO:0000313" key="4">
    <source>
        <dbReference type="Proteomes" id="UP000623440"/>
    </source>
</evidence>
<evidence type="ECO:0000259" key="1">
    <source>
        <dbReference type="Pfam" id="PF05729"/>
    </source>
</evidence>
<keyword evidence="4" id="KW-1185">Reference proteome</keyword>
<accession>A0ABR8E7N4</accession>
<protein>
    <submittedName>
        <fullName evidence="3">ATP-binding protein</fullName>
    </submittedName>
</protein>
<feature type="domain" description="vWA-MoxR associated protein N-terminal HTH" evidence="2">
    <location>
        <begin position="8"/>
        <end position="90"/>
    </location>
</feature>
<dbReference type="SUPFAM" id="SSF52540">
    <property type="entry name" value="P-loop containing nucleoside triphosphate hydrolases"/>
    <property type="match status" value="1"/>
</dbReference>
<dbReference type="EMBL" id="JACJSI010000500">
    <property type="protein sequence ID" value="MBD2536594.1"/>
    <property type="molecule type" value="Genomic_DNA"/>
</dbReference>
<dbReference type="Pfam" id="PF26355">
    <property type="entry name" value="HTH_VMAP-M9"/>
    <property type="match status" value="1"/>
</dbReference>